<evidence type="ECO:0000313" key="9">
    <source>
        <dbReference type="EMBL" id="VDO96757.1"/>
    </source>
</evidence>
<dbReference type="OrthoDB" id="192887at2759"/>
<dbReference type="GO" id="GO:0004674">
    <property type="term" value="F:protein serine/threonine kinase activity"/>
    <property type="evidence" value="ECO:0007669"/>
    <property type="project" value="UniProtKB-KW"/>
</dbReference>
<dbReference type="InterPro" id="IPR017441">
    <property type="entry name" value="Protein_kinase_ATP_BS"/>
</dbReference>
<dbReference type="InterPro" id="IPR011009">
    <property type="entry name" value="Kinase-like_dom_sf"/>
</dbReference>
<dbReference type="PANTHER" id="PTHR24055">
    <property type="entry name" value="MITOGEN-ACTIVATED PROTEIN KINASE"/>
    <property type="match status" value="1"/>
</dbReference>
<evidence type="ECO:0000256" key="6">
    <source>
        <dbReference type="PROSITE-ProRule" id="PRU10141"/>
    </source>
</evidence>
<dbReference type="Gene3D" id="3.30.200.20">
    <property type="entry name" value="Phosphorylase Kinase, domain 1"/>
    <property type="match status" value="1"/>
</dbReference>
<comment type="similarity">
    <text evidence="7">Belongs to the protein kinase superfamily.</text>
</comment>
<gene>
    <name evidence="9" type="ORF">SBAD_LOCUS2166</name>
</gene>
<proteinExistence type="inferred from homology"/>
<evidence type="ECO:0000256" key="5">
    <source>
        <dbReference type="ARBA" id="ARBA00022840"/>
    </source>
</evidence>
<dbReference type="AlphaFoldDB" id="A0A183IEX2"/>
<keyword evidence="3 6" id="KW-0547">Nucleotide-binding</keyword>
<organism evidence="11">
    <name type="scientific">Soboliphyme baturini</name>
    <dbReference type="NCBI Taxonomy" id="241478"/>
    <lineage>
        <taxon>Eukaryota</taxon>
        <taxon>Metazoa</taxon>
        <taxon>Ecdysozoa</taxon>
        <taxon>Nematoda</taxon>
        <taxon>Enoplea</taxon>
        <taxon>Dorylaimia</taxon>
        <taxon>Dioctophymatida</taxon>
        <taxon>Dioctophymatoidea</taxon>
        <taxon>Soboliphymatidae</taxon>
        <taxon>Soboliphyme</taxon>
    </lineage>
</organism>
<dbReference type="Pfam" id="PF00069">
    <property type="entry name" value="Pkinase"/>
    <property type="match status" value="1"/>
</dbReference>
<dbReference type="WBParaSite" id="SBAD_0000226901-mRNA-1">
    <property type="protein sequence ID" value="SBAD_0000226901-mRNA-1"/>
    <property type="gene ID" value="SBAD_0000226901"/>
</dbReference>
<dbReference type="PROSITE" id="PS50011">
    <property type="entry name" value="PROTEIN_KINASE_DOM"/>
    <property type="match status" value="1"/>
</dbReference>
<dbReference type="InterPro" id="IPR008271">
    <property type="entry name" value="Ser/Thr_kinase_AS"/>
</dbReference>
<evidence type="ECO:0000256" key="4">
    <source>
        <dbReference type="ARBA" id="ARBA00022777"/>
    </source>
</evidence>
<dbReference type="SMART" id="SM00220">
    <property type="entry name" value="S_TKc"/>
    <property type="match status" value="1"/>
</dbReference>
<accession>A0A183IEX2</accession>
<dbReference type="FunFam" id="1.10.510.10:FF:000040">
    <property type="entry name" value="Mitogen-activated protein kinase"/>
    <property type="match status" value="1"/>
</dbReference>
<protein>
    <submittedName>
        <fullName evidence="11">Protein kinase domain-containing protein</fullName>
    </submittedName>
</protein>
<evidence type="ECO:0000256" key="2">
    <source>
        <dbReference type="ARBA" id="ARBA00022679"/>
    </source>
</evidence>
<keyword evidence="2" id="KW-0808">Transferase</keyword>
<evidence type="ECO:0000256" key="3">
    <source>
        <dbReference type="ARBA" id="ARBA00022741"/>
    </source>
</evidence>
<dbReference type="GO" id="GO:0005524">
    <property type="term" value="F:ATP binding"/>
    <property type="evidence" value="ECO:0007669"/>
    <property type="project" value="UniProtKB-UniRule"/>
</dbReference>
<reference evidence="9 10" key="2">
    <citation type="submission" date="2018-11" db="EMBL/GenBank/DDBJ databases">
        <authorList>
            <consortium name="Pathogen Informatics"/>
        </authorList>
    </citation>
    <scope>NUCLEOTIDE SEQUENCE [LARGE SCALE GENOMIC DNA]</scope>
</reference>
<name>A0A183IEX2_9BILA</name>
<dbReference type="PROSITE" id="PS00107">
    <property type="entry name" value="PROTEIN_KINASE_ATP"/>
    <property type="match status" value="1"/>
</dbReference>
<evidence type="ECO:0000256" key="1">
    <source>
        <dbReference type="ARBA" id="ARBA00022527"/>
    </source>
</evidence>
<evidence type="ECO:0000259" key="8">
    <source>
        <dbReference type="PROSITE" id="PS50011"/>
    </source>
</evidence>
<evidence type="ECO:0000313" key="10">
    <source>
        <dbReference type="Proteomes" id="UP000270296"/>
    </source>
</evidence>
<dbReference type="Gene3D" id="1.10.510.10">
    <property type="entry name" value="Transferase(Phosphotransferase) domain 1"/>
    <property type="match status" value="1"/>
</dbReference>
<dbReference type="CDD" id="cd07834">
    <property type="entry name" value="STKc_MAPK"/>
    <property type="match status" value="1"/>
</dbReference>
<evidence type="ECO:0000313" key="11">
    <source>
        <dbReference type="WBParaSite" id="SBAD_0000226901-mRNA-1"/>
    </source>
</evidence>
<keyword evidence="1 7" id="KW-0723">Serine/threonine-protein kinase</keyword>
<reference evidence="11" key="1">
    <citation type="submission" date="2016-06" db="UniProtKB">
        <authorList>
            <consortium name="WormBaseParasite"/>
        </authorList>
    </citation>
    <scope>IDENTIFICATION</scope>
</reference>
<keyword evidence="4" id="KW-0418">Kinase</keyword>
<evidence type="ECO:0000256" key="7">
    <source>
        <dbReference type="RuleBase" id="RU000304"/>
    </source>
</evidence>
<dbReference type="EMBL" id="UZAM01007112">
    <property type="protein sequence ID" value="VDO96757.1"/>
    <property type="molecule type" value="Genomic_DNA"/>
</dbReference>
<keyword evidence="5 6" id="KW-0067">ATP-binding</keyword>
<sequence>LDVKNIGTGAYGVVCSAIDRITGRKVAIKKVPNIFGTITVTKQTLREVKILRHFHHPNIIAVLDIENIYIVLNLMETDLHRIIHSAQPLTDHHVRFFMYQILRALKYIHSANIIHRDLKPSNIMVNANCQVKIGDFGMARSLAPGNDRKDLFMTQYVSTRWYRAPEILFSLLDYSYSVDVWSVGCIFGEILNRRQLFPGKDHVNQIKLIIHHLGTPSDDLLNRIPSDIIKRVILSYGTIAPVPWRELAPNASPSAIALLSVMLKICPWERTSVEKALGHPYLSEFRDEQSEITCEPFVSTDSSTQHIC</sequence>
<dbReference type="InterPro" id="IPR050117">
    <property type="entry name" value="MAPK"/>
</dbReference>
<dbReference type="PROSITE" id="PS00108">
    <property type="entry name" value="PROTEIN_KINASE_ST"/>
    <property type="match status" value="1"/>
</dbReference>
<keyword evidence="10" id="KW-1185">Reference proteome</keyword>
<feature type="binding site" evidence="6">
    <location>
        <position position="30"/>
    </location>
    <ligand>
        <name>ATP</name>
        <dbReference type="ChEBI" id="CHEBI:30616"/>
    </ligand>
</feature>
<dbReference type="SUPFAM" id="SSF56112">
    <property type="entry name" value="Protein kinase-like (PK-like)"/>
    <property type="match status" value="1"/>
</dbReference>
<dbReference type="Proteomes" id="UP000270296">
    <property type="component" value="Unassembled WGS sequence"/>
</dbReference>
<feature type="domain" description="Protein kinase" evidence="8">
    <location>
        <begin position="1"/>
        <end position="282"/>
    </location>
</feature>
<dbReference type="InterPro" id="IPR000719">
    <property type="entry name" value="Prot_kinase_dom"/>
</dbReference>